<dbReference type="Pfam" id="PF02585">
    <property type="entry name" value="PIG-L"/>
    <property type="match status" value="1"/>
</dbReference>
<dbReference type="GO" id="GO:0016137">
    <property type="term" value="P:glycoside metabolic process"/>
    <property type="evidence" value="ECO:0007669"/>
    <property type="project" value="UniProtKB-ARBA"/>
</dbReference>
<evidence type="ECO:0000313" key="2">
    <source>
        <dbReference type="EMBL" id="TRY17665.1"/>
    </source>
</evidence>
<name>A0A553JYZ0_9ACTN</name>
<evidence type="ECO:0000313" key="3">
    <source>
        <dbReference type="Proteomes" id="UP000317638"/>
    </source>
</evidence>
<dbReference type="InterPro" id="IPR003737">
    <property type="entry name" value="GlcNAc_PI_deacetylase-related"/>
</dbReference>
<proteinExistence type="predicted"/>
<reference evidence="2 3" key="1">
    <citation type="submission" date="2019-07" db="EMBL/GenBank/DDBJ databases">
        <authorList>
            <person name="Zhou L.-Y."/>
        </authorList>
    </citation>
    <scope>NUCLEOTIDE SEQUENCE [LARGE SCALE GENOMIC DNA]</scope>
    <source>
        <strain evidence="2 3">YIM 101269</strain>
    </source>
</reference>
<dbReference type="EMBL" id="VKKG01000004">
    <property type="protein sequence ID" value="TRY17665.1"/>
    <property type="molecule type" value="Genomic_DNA"/>
</dbReference>
<organism evidence="2 3">
    <name type="scientific">Tessaracoccus rhinocerotis</name>
    <dbReference type="NCBI Taxonomy" id="1689449"/>
    <lineage>
        <taxon>Bacteria</taxon>
        <taxon>Bacillati</taxon>
        <taxon>Actinomycetota</taxon>
        <taxon>Actinomycetes</taxon>
        <taxon>Propionibacteriales</taxon>
        <taxon>Propionibacteriaceae</taxon>
        <taxon>Tessaracoccus</taxon>
    </lineage>
</organism>
<dbReference type="InterPro" id="IPR024078">
    <property type="entry name" value="LmbE-like_dom_sf"/>
</dbReference>
<dbReference type="Gene3D" id="3.40.50.10320">
    <property type="entry name" value="LmbE-like"/>
    <property type="match status" value="1"/>
</dbReference>
<dbReference type="Proteomes" id="UP000317638">
    <property type="component" value="Unassembled WGS sequence"/>
</dbReference>
<dbReference type="RefSeq" id="WP_143938405.1">
    <property type="nucleotide sequence ID" value="NZ_VKKG01000004.1"/>
</dbReference>
<sequence length="234" mass="25376">MKVLAVGAHPDDLDMLCGGTLARYVREGAAVTMATVANGNRGSFEHTREEIAAIRYDEAAAAARVLGAEYRSLGVGDTEINSADQAQLLLVTELVRSVAPDVVITHYGDDYMPDHNETSRLVEAATFFATVPLYETESAPTQTVAPLFYMDTLGGVGFVPTEYVDITDVHEQKLSAVACHTSQVGWLQDHDGVDTLGNTRIGDLYRGNQCGVTAAEGFRQSVHYLRLTTRRLLP</sequence>
<keyword evidence="3" id="KW-1185">Reference proteome</keyword>
<keyword evidence="1" id="KW-0862">Zinc</keyword>
<dbReference type="PANTHER" id="PTHR12993">
    <property type="entry name" value="N-ACETYLGLUCOSAMINYL-PHOSPHATIDYLINOSITOL DE-N-ACETYLASE-RELATED"/>
    <property type="match status" value="1"/>
</dbReference>
<dbReference type="PANTHER" id="PTHR12993:SF30">
    <property type="entry name" value="N-ACETYL-ALPHA-D-GLUCOSAMINYL L-MALATE DEACETYLASE 1"/>
    <property type="match status" value="1"/>
</dbReference>
<dbReference type="AlphaFoldDB" id="A0A553JYZ0"/>
<evidence type="ECO:0000256" key="1">
    <source>
        <dbReference type="ARBA" id="ARBA00022833"/>
    </source>
</evidence>
<dbReference type="GO" id="GO:0016811">
    <property type="term" value="F:hydrolase activity, acting on carbon-nitrogen (but not peptide) bonds, in linear amides"/>
    <property type="evidence" value="ECO:0007669"/>
    <property type="project" value="TreeGrafter"/>
</dbReference>
<dbReference type="OrthoDB" id="3514174at2"/>
<gene>
    <name evidence="2" type="ORF">FOJ82_10265</name>
</gene>
<protein>
    <submittedName>
        <fullName evidence="2">PIG-L family deacetylase</fullName>
    </submittedName>
</protein>
<comment type="caution">
    <text evidence="2">The sequence shown here is derived from an EMBL/GenBank/DDBJ whole genome shotgun (WGS) entry which is preliminary data.</text>
</comment>
<dbReference type="SUPFAM" id="SSF102588">
    <property type="entry name" value="LmbE-like"/>
    <property type="match status" value="1"/>
</dbReference>
<accession>A0A553JYZ0</accession>